<keyword evidence="1" id="KW-0812">Transmembrane</keyword>
<accession>A0A4R3L2T3</accession>
<feature type="transmembrane region" description="Helical" evidence="1">
    <location>
        <begin position="178"/>
        <end position="199"/>
    </location>
</feature>
<keyword evidence="1" id="KW-1133">Transmembrane helix</keyword>
<keyword evidence="3" id="KW-1185">Reference proteome</keyword>
<feature type="transmembrane region" description="Helical" evidence="1">
    <location>
        <begin position="271"/>
        <end position="294"/>
    </location>
</feature>
<comment type="caution">
    <text evidence="2">The sequence shown here is derived from an EMBL/GenBank/DDBJ whole genome shotgun (WGS) entry which is preliminary data.</text>
</comment>
<reference evidence="2 3" key="1">
    <citation type="submission" date="2019-03" db="EMBL/GenBank/DDBJ databases">
        <title>Genomic Encyclopedia of Type Strains, Phase IV (KMG-IV): sequencing the most valuable type-strain genomes for metagenomic binning, comparative biology and taxonomic classification.</title>
        <authorList>
            <person name="Goeker M."/>
        </authorList>
    </citation>
    <scope>NUCLEOTIDE SEQUENCE [LARGE SCALE GENOMIC DNA]</scope>
    <source>
        <strain evidence="2 3">DSM 45707</strain>
    </source>
</reference>
<proteinExistence type="predicted"/>
<dbReference type="PANTHER" id="PTHR35337">
    <property type="entry name" value="SLR1478 PROTEIN"/>
    <property type="match status" value="1"/>
</dbReference>
<dbReference type="PANTHER" id="PTHR35337:SF1">
    <property type="entry name" value="SLR1478 PROTEIN"/>
    <property type="match status" value="1"/>
</dbReference>
<dbReference type="InterPro" id="IPR002798">
    <property type="entry name" value="SpoIIM-like"/>
</dbReference>
<name>A0A4R3L2T3_9BACL</name>
<organism evidence="2 3">
    <name type="scientific">Hazenella coriacea</name>
    <dbReference type="NCBI Taxonomy" id="1179467"/>
    <lineage>
        <taxon>Bacteria</taxon>
        <taxon>Bacillati</taxon>
        <taxon>Bacillota</taxon>
        <taxon>Bacilli</taxon>
        <taxon>Bacillales</taxon>
        <taxon>Thermoactinomycetaceae</taxon>
        <taxon>Hazenella</taxon>
    </lineage>
</organism>
<dbReference type="Proteomes" id="UP000294937">
    <property type="component" value="Unassembled WGS sequence"/>
</dbReference>
<keyword evidence="1" id="KW-0472">Membrane</keyword>
<feature type="transmembrane region" description="Helical" evidence="1">
    <location>
        <begin position="219"/>
        <end position="250"/>
    </location>
</feature>
<dbReference type="OrthoDB" id="9800053at2"/>
<dbReference type="AlphaFoldDB" id="A0A4R3L2T3"/>
<gene>
    <name evidence="2" type="ORF">EDD58_105102</name>
</gene>
<dbReference type="EMBL" id="SMAG01000005">
    <property type="protein sequence ID" value="TCS93893.1"/>
    <property type="molecule type" value="Genomic_DNA"/>
</dbReference>
<evidence type="ECO:0000256" key="1">
    <source>
        <dbReference type="SAM" id="Phobius"/>
    </source>
</evidence>
<feature type="transmembrane region" description="Helical" evidence="1">
    <location>
        <begin position="113"/>
        <end position="134"/>
    </location>
</feature>
<dbReference type="RefSeq" id="WP_131925246.1">
    <property type="nucleotide sequence ID" value="NZ_SMAG01000005.1"/>
</dbReference>
<protein>
    <submittedName>
        <fullName evidence="2">Putative membrane protein SpoIIM required for sporulation</fullName>
    </submittedName>
</protein>
<evidence type="ECO:0000313" key="2">
    <source>
        <dbReference type="EMBL" id="TCS93893.1"/>
    </source>
</evidence>
<dbReference type="Pfam" id="PF01944">
    <property type="entry name" value="SpoIIM"/>
    <property type="match status" value="1"/>
</dbReference>
<feature type="transmembrane region" description="Helical" evidence="1">
    <location>
        <begin position="300"/>
        <end position="319"/>
    </location>
</feature>
<sequence length="343" mass="39531">MSSSTKATKNLSNFVQSNQTDWSRLEYLLSYASAQKLPKAEFDEFTQIYRKTSSHLAYAQTYFPDHETTDYLNQLVIRAHNILYGVAKKGYMRRIFTFFSQEFPRLFYERFNFFTISTLIFLVGTVLAFVLTYVDKDYGVYFLPTEMARMEIDTEQIQNRQWDHTVVSTEIMVNNIMVAFKCFTFGILLGIGTVFTLFFNGTMLGGLAALFHLEKEGTFFWAFILPHGVIELFVIMIAGAAGLSLAYRIFVPGDLTRRHALIKEGKVTIKMMIGVVPWFVLAGIIEGFITPAIWPLWTKYGVALITGILLMFYFGWPFIKYGISKDKFDPQLKQNNLNKLEIR</sequence>
<evidence type="ECO:0000313" key="3">
    <source>
        <dbReference type="Proteomes" id="UP000294937"/>
    </source>
</evidence>